<evidence type="ECO:0000313" key="4">
    <source>
        <dbReference type="Proteomes" id="UP000253501"/>
    </source>
</evidence>
<accession>A0A367PEN2</accession>
<evidence type="ECO:0000313" key="3">
    <source>
        <dbReference type="EMBL" id="RCJ06309.1"/>
    </source>
</evidence>
<dbReference type="SUPFAM" id="SSF110997">
    <property type="entry name" value="Sporulation related repeat"/>
    <property type="match status" value="1"/>
</dbReference>
<dbReference type="Proteomes" id="UP000253501">
    <property type="component" value="Unassembled WGS sequence"/>
</dbReference>
<dbReference type="Gene3D" id="3.30.70.1070">
    <property type="entry name" value="Sporulation related repeat"/>
    <property type="match status" value="1"/>
</dbReference>
<name>A0A367PEN2_CUPNE</name>
<evidence type="ECO:0000256" key="1">
    <source>
        <dbReference type="SAM" id="MobiDB-lite"/>
    </source>
</evidence>
<dbReference type="Pfam" id="PF05036">
    <property type="entry name" value="SPOR"/>
    <property type="match status" value="1"/>
</dbReference>
<reference evidence="3 4" key="1">
    <citation type="submission" date="2018-04" db="EMBL/GenBank/DDBJ databases">
        <title>Cupriavidus necator CR12 genome sequencing and assembly.</title>
        <authorList>
            <person name="Ben Fekih I."/>
            <person name="Mazhar H.S."/>
            <person name="Bello S.K."/>
            <person name="Rensing C."/>
        </authorList>
    </citation>
    <scope>NUCLEOTIDE SEQUENCE [LARGE SCALE GENOMIC DNA]</scope>
    <source>
        <strain evidence="3 4">CR12</strain>
    </source>
</reference>
<dbReference type="AlphaFoldDB" id="A0A367PEN2"/>
<dbReference type="InterPro" id="IPR007730">
    <property type="entry name" value="SPOR-like_dom"/>
</dbReference>
<feature type="region of interest" description="Disordered" evidence="1">
    <location>
        <begin position="51"/>
        <end position="82"/>
    </location>
</feature>
<dbReference type="GO" id="GO:0042834">
    <property type="term" value="F:peptidoglycan binding"/>
    <property type="evidence" value="ECO:0007669"/>
    <property type="project" value="InterPro"/>
</dbReference>
<dbReference type="EMBL" id="QDHA01000053">
    <property type="protein sequence ID" value="RCJ06309.1"/>
    <property type="molecule type" value="Genomic_DNA"/>
</dbReference>
<evidence type="ECO:0000259" key="2">
    <source>
        <dbReference type="PROSITE" id="PS51724"/>
    </source>
</evidence>
<feature type="compositionally biased region" description="Low complexity" evidence="1">
    <location>
        <begin position="71"/>
        <end position="82"/>
    </location>
</feature>
<comment type="caution">
    <text evidence="3">The sequence shown here is derived from an EMBL/GenBank/DDBJ whole genome shotgun (WGS) entry which is preliminary data.</text>
</comment>
<dbReference type="PROSITE" id="PS51724">
    <property type="entry name" value="SPOR"/>
    <property type="match status" value="1"/>
</dbReference>
<sequence>MTAPGQPARPRSPRIVPLLLLLANAVLLGAVLGVFGANPLAGWFETPREPQRLQQQVRGERMRVQAPPLAPASAPAPDAAPRSALPSATLAACIEIGGFSAQAARRATEDLAAAALRVEAFARQEQVRWWVHLPAQPTREHAERKLAELRRRNVTEYSLVTAGTPEATTYTVSLGLFRERERAEQYLDSLRGHGVRTAMLTEAARPLTRQWLRVRDADDAARARLEAMRQRYGAEDVLACS</sequence>
<proteinExistence type="predicted"/>
<gene>
    <name evidence="3" type="ORF">DDK22_22020</name>
</gene>
<feature type="domain" description="SPOR" evidence="2">
    <location>
        <begin position="123"/>
        <end position="203"/>
    </location>
</feature>
<dbReference type="InterPro" id="IPR036680">
    <property type="entry name" value="SPOR-like_sf"/>
</dbReference>
<protein>
    <submittedName>
        <fullName evidence="3">SPOR domain-containing protein</fullName>
    </submittedName>
</protein>
<dbReference type="RefSeq" id="WP_114133785.1">
    <property type="nucleotide sequence ID" value="NZ_CP068434.1"/>
</dbReference>
<organism evidence="3 4">
    <name type="scientific">Cupriavidus necator</name>
    <name type="common">Alcaligenes eutrophus</name>
    <name type="synonym">Ralstonia eutropha</name>
    <dbReference type="NCBI Taxonomy" id="106590"/>
    <lineage>
        <taxon>Bacteria</taxon>
        <taxon>Pseudomonadati</taxon>
        <taxon>Pseudomonadota</taxon>
        <taxon>Betaproteobacteria</taxon>
        <taxon>Burkholderiales</taxon>
        <taxon>Burkholderiaceae</taxon>
        <taxon>Cupriavidus</taxon>
    </lineage>
</organism>